<accession>A0A1L0CE37</accession>
<dbReference type="EMBL" id="FPLD01000153">
    <property type="protein sequence ID" value="SGZ19764.1"/>
    <property type="molecule type" value="Genomic_DNA"/>
</dbReference>
<evidence type="ECO:0000313" key="1">
    <source>
        <dbReference type="EMBL" id="SGZ19764.1"/>
    </source>
</evidence>
<sequence length="125" mass="14131">MSYLNNISHTQDIEAEVTIELDLLDLVYKHVESVDDLKEVVGSVSDHISKEYQEQLHATGYRNTDNDLIDLICSAENDEVLDVLHTILSSHPRALHQFMTCKHKEVKLAMIESSQAILVDLEASI</sequence>
<name>A0A1L0CE37_9GAMM</name>
<dbReference type="OrthoDB" id="9994751at2"/>
<reference evidence="1 2" key="1">
    <citation type="submission" date="2016-11" db="EMBL/GenBank/DDBJ databases">
        <authorList>
            <person name="Jaros S."/>
            <person name="Januszkiewicz K."/>
            <person name="Wedrychowicz H."/>
        </authorList>
    </citation>
    <scope>NUCLEOTIDE SEQUENCE [LARGE SCALE GENOMIC DNA]</scope>
    <source>
        <strain evidence="1">NVI 5450</strain>
    </source>
</reference>
<dbReference type="Proteomes" id="UP000183794">
    <property type="component" value="Unassembled WGS sequence"/>
</dbReference>
<proteinExistence type="predicted"/>
<evidence type="ECO:0000313" key="2">
    <source>
        <dbReference type="Proteomes" id="UP000183794"/>
    </source>
</evidence>
<protein>
    <submittedName>
        <fullName evidence="1">L-threonine synthase</fullName>
    </submittedName>
</protein>
<gene>
    <name evidence="1" type="ORF">NVI5450_4801</name>
</gene>
<dbReference type="AlphaFoldDB" id="A0A1L0CE37"/>
<organism evidence="1 2">
    <name type="scientific">Moritella viscosa</name>
    <dbReference type="NCBI Taxonomy" id="80854"/>
    <lineage>
        <taxon>Bacteria</taxon>
        <taxon>Pseudomonadati</taxon>
        <taxon>Pseudomonadota</taxon>
        <taxon>Gammaproteobacteria</taxon>
        <taxon>Alteromonadales</taxon>
        <taxon>Moritellaceae</taxon>
        <taxon>Moritella</taxon>
    </lineage>
</organism>
<dbReference type="RefSeq" id="WP_075498006.1">
    <property type="nucleotide sequence ID" value="NZ_CAWRBC010000057.1"/>
</dbReference>